<dbReference type="RefSeq" id="WP_128491037.1">
    <property type="nucleotide sequence ID" value="NZ_JBHLXB010000136.1"/>
</dbReference>
<gene>
    <name evidence="1" type="ORF">EP867_19190</name>
</gene>
<keyword evidence="2" id="KW-1185">Reference proteome</keyword>
<reference evidence="1 2" key="1">
    <citation type="journal article" date="2015" name="Int. J. Syst. Evol. Microbiol.">
        <title>Gemmobacter intermedius sp. nov., isolated from a white stork (Ciconia ciconia).</title>
        <authorList>
            <person name="Kampfer P."/>
            <person name="Jerzak L."/>
            <person name="Wilharm G."/>
            <person name="Golke J."/>
            <person name="Busse H.J."/>
            <person name="Glaeser S.P."/>
        </authorList>
    </citation>
    <scope>NUCLEOTIDE SEQUENCE [LARGE SCALE GENOMIC DNA]</scope>
    <source>
        <strain evidence="1 2">119/4</strain>
    </source>
</reference>
<dbReference type="OrthoDB" id="7846788at2"/>
<dbReference type="EMBL" id="SBLC01000101">
    <property type="protein sequence ID" value="RWY34543.1"/>
    <property type="molecule type" value="Genomic_DNA"/>
</dbReference>
<name>A0A451GG76_9RHOB</name>
<dbReference type="AlphaFoldDB" id="A0A451GG76"/>
<accession>A0A451GG76</accession>
<evidence type="ECO:0000313" key="1">
    <source>
        <dbReference type="EMBL" id="RWY34543.1"/>
    </source>
</evidence>
<sequence length="185" mass="20537">MSSKPDPKILHQQIEKLMSRIAAESDANSLRNIHANISKHPELDDADRERLTEAVVNRLRVVSPKLAKTFGGPKDGPARIFLQKVYEESAERFDLSGNVLKNGVKTGGLMISGQFYLDVYLSYKTASGLNLALTWLQETPDADAILRLSLREPGVSGRGLLKENTFTDQDQAAAEWTTWLEGLIE</sequence>
<evidence type="ECO:0000313" key="2">
    <source>
        <dbReference type="Proteomes" id="UP000287168"/>
    </source>
</evidence>
<organism evidence="1 2">
    <name type="scientific">Falsigemmobacter intermedius</name>
    <dbReference type="NCBI Taxonomy" id="1553448"/>
    <lineage>
        <taxon>Bacteria</taxon>
        <taxon>Pseudomonadati</taxon>
        <taxon>Pseudomonadota</taxon>
        <taxon>Alphaproteobacteria</taxon>
        <taxon>Rhodobacterales</taxon>
        <taxon>Paracoccaceae</taxon>
        <taxon>Falsigemmobacter</taxon>
    </lineage>
</organism>
<protein>
    <submittedName>
        <fullName evidence="1">Uncharacterized protein</fullName>
    </submittedName>
</protein>
<comment type="caution">
    <text evidence="1">The sequence shown here is derived from an EMBL/GenBank/DDBJ whole genome shotgun (WGS) entry which is preliminary data.</text>
</comment>
<dbReference type="Proteomes" id="UP000287168">
    <property type="component" value="Unassembled WGS sequence"/>
</dbReference>
<proteinExistence type="predicted"/>